<comment type="caution">
    <text evidence="8">The sequence shown here is derived from an EMBL/GenBank/DDBJ whole genome shotgun (WGS) entry which is preliminary data.</text>
</comment>
<dbReference type="InterPro" id="IPR037185">
    <property type="entry name" value="EmrE-like"/>
</dbReference>
<evidence type="ECO:0000313" key="9">
    <source>
        <dbReference type="Proteomes" id="UP001564626"/>
    </source>
</evidence>
<name>A0ABV4CQ42_9PSEU</name>
<feature type="transmembrane region" description="Helical" evidence="6">
    <location>
        <begin position="192"/>
        <end position="217"/>
    </location>
</feature>
<feature type="transmembrane region" description="Helical" evidence="6">
    <location>
        <begin position="97"/>
        <end position="119"/>
    </location>
</feature>
<dbReference type="PANTHER" id="PTHR32322">
    <property type="entry name" value="INNER MEMBRANE TRANSPORTER"/>
    <property type="match status" value="1"/>
</dbReference>
<feature type="transmembrane region" description="Helical" evidence="6">
    <location>
        <begin position="223"/>
        <end position="245"/>
    </location>
</feature>
<sequence length="299" mass="29563">MDLHTSVPPTRLRTFAAGPLPVLVAAALWGTTGTAASFAPADPVSIGAATMGFGGLLLLALAGRSALTAARAAGPGLLLLGALAVAVYPLAFYTSMALAGVAIGTVVALGSAPVFAALLERWADGARLDGRWALAAALSVLGGALLITGGSREGGGDGSVLGVLLGLLAGATYVVYSWVAGRLMRRGHGSRAVLGALFGAGAAVLLPVLALTGGGLLRSTTGVLVAGYLALVPMGLAYVAFGAGLRRTPVRVATTLTLLEPLVAAVLGVVVVGERFGAQSWLGMALLLAGLVLAGTRRP</sequence>
<feature type="domain" description="EamA" evidence="7">
    <location>
        <begin position="161"/>
        <end position="294"/>
    </location>
</feature>
<keyword evidence="4 6" id="KW-1133">Transmembrane helix</keyword>
<dbReference type="EMBL" id="JBGEHV010000083">
    <property type="protein sequence ID" value="MEY8043217.1"/>
    <property type="molecule type" value="Genomic_DNA"/>
</dbReference>
<feature type="transmembrane region" description="Helical" evidence="6">
    <location>
        <begin position="252"/>
        <end position="272"/>
    </location>
</feature>
<feature type="transmembrane region" description="Helical" evidence="6">
    <location>
        <begin position="69"/>
        <end position="91"/>
    </location>
</feature>
<feature type="transmembrane region" description="Helical" evidence="6">
    <location>
        <begin position="160"/>
        <end position="180"/>
    </location>
</feature>
<dbReference type="InterPro" id="IPR000620">
    <property type="entry name" value="EamA_dom"/>
</dbReference>
<feature type="transmembrane region" description="Helical" evidence="6">
    <location>
        <begin position="44"/>
        <end position="62"/>
    </location>
</feature>
<feature type="domain" description="EamA" evidence="7">
    <location>
        <begin position="20"/>
        <end position="147"/>
    </location>
</feature>
<evidence type="ECO:0000256" key="3">
    <source>
        <dbReference type="ARBA" id="ARBA00022692"/>
    </source>
</evidence>
<organism evidence="8 9">
    <name type="scientific">Saccharopolyspora cebuensis</name>
    <dbReference type="NCBI Taxonomy" id="418759"/>
    <lineage>
        <taxon>Bacteria</taxon>
        <taxon>Bacillati</taxon>
        <taxon>Actinomycetota</taxon>
        <taxon>Actinomycetes</taxon>
        <taxon>Pseudonocardiales</taxon>
        <taxon>Pseudonocardiaceae</taxon>
        <taxon>Saccharopolyspora</taxon>
    </lineage>
</organism>
<evidence type="ECO:0000313" key="8">
    <source>
        <dbReference type="EMBL" id="MEY8043217.1"/>
    </source>
</evidence>
<dbReference type="SUPFAM" id="SSF103481">
    <property type="entry name" value="Multidrug resistance efflux transporter EmrE"/>
    <property type="match status" value="2"/>
</dbReference>
<dbReference type="Gene3D" id="1.10.3730.20">
    <property type="match status" value="1"/>
</dbReference>
<evidence type="ECO:0000256" key="6">
    <source>
        <dbReference type="SAM" id="Phobius"/>
    </source>
</evidence>
<feature type="transmembrane region" description="Helical" evidence="6">
    <location>
        <begin position="12"/>
        <end position="32"/>
    </location>
</feature>
<dbReference type="InterPro" id="IPR050638">
    <property type="entry name" value="AA-Vitamin_Transporters"/>
</dbReference>
<proteinExistence type="inferred from homology"/>
<evidence type="ECO:0000259" key="7">
    <source>
        <dbReference type="Pfam" id="PF00892"/>
    </source>
</evidence>
<comment type="similarity">
    <text evidence="2">Belongs to the EamA transporter family.</text>
</comment>
<protein>
    <submittedName>
        <fullName evidence="8">EamA family transporter</fullName>
    </submittedName>
</protein>
<evidence type="ECO:0000256" key="4">
    <source>
        <dbReference type="ARBA" id="ARBA00022989"/>
    </source>
</evidence>
<keyword evidence="9" id="KW-1185">Reference proteome</keyword>
<comment type="subcellular location">
    <subcellularLocation>
        <location evidence="1">Membrane</location>
        <topology evidence="1">Multi-pass membrane protein</topology>
    </subcellularLocation>
</comment>
<accession>A0ABV4CQ42</accession>
<feature type="transmembrane region" description="Helical" evidence="6">
    <location>
        <begin position="278"/>
        <end position="296"/>
    </location>
</feature>
<dbReference type="RefSeq" id="WP_345359936.1">
    <property type="nucleotide sequence ID" value="NZ_BAABII010000004.1"/>
</dbReference>
<dbReference type="Proteomes" id="UP001564626">
    <property type="component" value="Unassembled WGS sequence"/>
</dbReference>
<dbReference type="PANTHER" id="PTHR32322:SF2">
    <property type="entry name" value="EAMA DOMAIN-CONTAINING PROTEIN"/>
    <property type="match status" value="1"/>
</dbReference>
<keyword evidence="3 6" id="KW-0812">Transmembrane</keyword>
<feature type="transmembrane region" description="Helical" evidence="6">
    <location>
        <begin position="131"/>
        <end position="148"/>
    </location>
</feature>
<gene>
    <name evidence="8" type="ORF">AB8O55_27725</name>
</gene>
<evidence type="ECO:0000256" key="1">
    <source>
        <dbReference type="ARBA" id="ARBA00004141"/>
    </source>
</evidence>
<evidence type="ECO:0000256" key="2">
    <source>
        <dbReference type="ARBA" id="ARBA00007362"/>
    </source>
</evidence>
<evidence type="ECO:0000256" key="5">
    <source>
        <dbReference type="ARBA" id="ARBA00023136"/>
    </source>
</evidence>
<dbReference type="Pfam" id="PF00892">
    <property type="entry name" value="EamA"/>
    <property type="match status" value="2"/>
</dbReference>
<reference evidence="8 9" key="1">
    <citation type="submission" date="2024-08" db="EMBL/GenBank/DDBJ databases">
        <title>Genome mining of Saccharopolyspora cebuensis PGLac3 from Nigerian medicinal plant.</title>
        <authorList>
            <person name="Ezeobiora C.E."/>
            <person name="Igbokwe N.H."/>
            <person name="Amin D.H."/>
            <person name="Mendie U.E."/>
        </authorList>
    </citation>
    <scope>NUCLEOTIDE SEQUENCE [LARGE SCALE GENOMIC DNA]</scope>
    <source>
        <strain evidence="8 9">PGLac3</strain>
    </source>
</reference>
<keyword evidence="5 6" id="KW-0472">Membrane</keyword>